<dbReference type="Gene3D" id="3.40.190.10">
    <property type="entry name" value="Periplasmic binding protein-like II"/>
    <property type="match status" value="2"/>
</dbReference>
<dbReference type="InterPro" id="IPR001188">
    <property type="entry name" value="Sperm_putr-bd"/>
</dbReference>
<feature type="binding site" evidence="6">
    <location>
        <position position="87"/>
    </location>
    <ligand>
        <name>spermidine</name>
        <dbReference type="ChEBI" id="CHEBI:57834"/>
    </ligand>
</feature>
<keyword evidence="4 5" id="KW-0574">Periplasm</keyword>
<dbReference type="CDD" id="cd13590">
    <property type="entry name" value="PBP2_PotD_PotF_like"/>
    <property type="match status" value="1"/>
</dbReference>
<feature type="signal peptide" evidence="7">
    <location>
        <begin position="1"/>
        <end position="25"/>
    </location>
</feature>
<evidence type="ECO:0000256" key="4">
    <source>
        <dbReference type="ARBA" id="ARBA00022764"/>
    </source>
</evidence>
<organism evidence="8">
    <name type="scientific">Salinicola endophyticus</name>
    <dbReference type="NCBI Taxonomy" id="1949083"/>
    <lineage>
        <taxon>Bacteria</taxon>
        <taxon>Pseudomonadati</taxon>
        <taxon>Pseudomonadota</taxon>
        <taxon>Gammaproteobacteria</taxon>
        <taxon>Oceanospirillales</taxon>
        <taxon>Halomonadaceae</taxon>
        <taxon>Salinicola</taxon>
    </lineage>
</organism>
<dbReference type="SUPFAM" id="SSF53850">
    <property type="entry name" value="Periplasmic binding protein-like II"/>
    <property type="match status" value="1"/>
</dbReference>
<comment type="similarity">
    <text evidence="5">Belongs to the bacterial solute-binding protein PotD/PotF family.</text>
</comment>
<dbReference type="GO" id="GO:0042597">
    <property type="term" value="C:periplasmic space"/>
    <property type="evidence" value="ECO:0007669"/>
    <property type="project" value="UniProtKB-SubCell"/>
</dbReference>
<protein>
    <recommendedName>
        <fullName evidence="5">Putrescine-binding periplasmic protein</fullName>
    </recommendedName>
</protein>
<evidence type="ECO:0000256" key="2">
    <source>
        <dbReference type="ARBA" id="ARBA00022448"/>
    </source>
</evidence>
<dbReference type="GO" id="GO:0019808">
    <property type="term" value="F:polyamine binding"/>
    <property type="evidence" value="ECO:0007669"/>
    <property type="project" value="InterPro"/>
</dbReference>
<evidence type="ECO:0000313" key="8">
    <source>
        <dbReference type="EMBL" id="XCJ81205.1"/>
    </source>
</evidence>
<evidence type="ECO:0000256" key="6">
    <source>
        <dbReference type="PIRSR" id="PIRSR019574-1"/>
    </source>
</evidence>
<comment type="subcellular location">
    <subcellularLocation>
        <location evidence="1 5">Periplasm</location>
    </subcellularLocation>
</comment>
<dbReference type="PIRSF" id="PIRSF019574">
    <property type="entry name" value="Periplasmic_polyamine_BP"/>
    <property type="match status" value="1"/>
</dbReference>
<dbReference type="PANTHER" id="PTHR30222">
    <property type="entry name" value="SPERMIDINE/PUTRESCINE-BINDING PERIPLASMIC PROTEIN"/>
    <property type="match status" value="1"/>
</dbReference>
<sequence length="357" mass="39460">MKRTTITTRVALVLGGMLLAGSASAQNADKLYLFNWTEYMDPKVIEAFEKKYGVEVVQSYYNSLPEMTAKLNAGGVSQYDIIVPSNYYVPRLIDSGLVQKLDKSQIPNLANVMAQFSDPSYDPGAQYSVPYQWGTSGIVYDTDVFPDAPKSWSLLFDPKVNANQPFALMGDGQVNMGAACAYLGSGYDCTGATAWKPAAKLILDTKHRATFSGFTDGTPVLQQIQRGVVRAGISYNGDYLQQKRENPEAFKHIAFMIPDEGTEMWVDNMMIPAKAPHPELAHKFINFILDPKIGAELSNYVQYASPNKAAQPYLDADLTQPPALPDEADLARLKFSPSLGGQNLQLFQQLWQEVQSR</sequence>
<dbReference type="PRINTS" id="PR00909">
    <property type="entry name" value="SPERMDNBNDNG"/>
</dbReference>
<evidence type="ECO:0000256" key="5">
    <source>
        <dbReference type="PIRNR" id="PIRNR019574"/>
    </source>
</evidence>
<dbReference type="RefSeq" id="WP_353981970.1">
    <property type="nucleotide sequence ID" value="NZ_CP159578.1"/>
</dbReference>
<dbReference type="GO" id="GO:0015846">
    <property type="term" value="P:polyamine transport"/>
    <property type="evidence" value="ECO:0007669"/>
    <property type="project" value="InterPro"/>
</dbReference>
<evidence type="ECO:0000256" key="1">
    <source>
        <dbReference type="ARBA" id="ARBA00004418"/>
    </source>
</evidence>
<proteinExistence type="inferred from homology"/>
<dbReference type="AlphaFoldDB" id="A0AB74UJ09"/>
<dbReference type="Pfam" id="PF13416">
    <property type="entry name" value="SBP_bac_8"/>
    <property type="match status" value="1"/>
</dbReference>
<reference evidence="8" key="1">
    <citation type="submission" date="2024-06" db="EMBL/GenBank/DDBJ databases">
        <title>Complete genome of Salinicola endophyticus HNIBRBA4755.</title>
        <authorList>
            <person name="Shin S.Y."/>
            <person name="Kang H."/>
            <person name="Song J."/>
        </authorList>
    </citation>
    <scope>NUCLEOTIDE SEQUENCE</scope>
    <source>
        <strain evidence="8">HNIBRBA4755</strain>
    </source>
</reference>
<evidence type="ECO:0000256" key="3">
    <source>
        <dbReference type="ARBA" id="ARBA00022729"/>
    </source>
</evidence>
<accession>A0AB74UJ09</accession>
<name>A0AB74UJ09_9GAMM</name>
<dbReference type="EMBL" id="CP159578">
    <property type="protein sequence ID" value="XCJ81205.1"/>
    <property type="molecule type" value="Genomic_DNA"/>
</dbReference>
<keyword evidence="2 5" id="KW-0813">Transport</keyword>
<evidence type="ECO:0000256" key="7">
    <source>
        <dbReference type="SAM" id="SignalP"/>
    </source>
</evidence>
<feature type="chain" id="PRO_5044504742" description="Putrescine-binding periplasmic protein" evidence="7">
    <location>
        <begin position="26"/>
        <end position="357"/>
    </location>
</feature>
<dbReference type="InterPro" id="IPR006059">
    <property type="entry name" value="SBP"/>
</dbReference>
<dbReference type="PANTHER" id="PTHR30222:SF17">
    <property type="entry name" value="SPERMIDINE_PUTRESCINE-BINDING PERIPLASMIC PROTEIN"/>
    <property type="match status" value="1"/>
</dbReference>
<feature type="binding site" evidence="6">
    <location>
        <position position="38"/>
    </location>
    <ligand>
        <name>spermidine</name>
        <dbReference type="ChEBI" id="CHEBI:57834"/>
    </ligand>
</feature>
<gene>
    <name evidence="8" type="ORF">ABV408_08505</name>
</gene>
<comment type="function">
    <text evidence="5">Required for the activity of the bacterial periplasmic transport system of putrescine.</text>
</comment>
<keyword evidence="3 7" id="KW-0732">Signal</keyword>